<protein>
    <recommendedName>
        <fullName evidence="6">Ribosomal RNA small subunit methyltransferase H</fullName>
        <ecNumber evidence="6">2.1.1.199</ecNumber>
    </recommendedName>
    <alternativeName>
        <fullName evidence="6">16S rRNA m(4)C1402 methyltransferase</fullName>
    </alternativeName>
    <alternativeName>
        <fullName evidence="6">rRNA (cytosine-N(4)-)-methyltransferase RsmH</fullName>
    </alternativeName>
</protein>
<dbReference type="NCBIfam" id="TIGR00006">
    <property type="entry name" value="16S rRNA (cytosine(1402)-N(4))-methyltransferase RsmH"/>
    <property type="match status" value="1"/>
</dbReference>
<gene>
    <name evidence="6" type="primary">rsmH</name>
    <name evidence="7" type="ORF">A2851_01575</name>
</gene>
<dbReference type="EC" id="2.1.1.199" evidence="6"/>
<dbReference type="InterPro" id="IPR029063">
    <property type="entry name" value="SAM-dependent_MTases_sf"/>
</dbReference>
<keyword evidence="2 6" id="KW-0698">rRNA processing</keyword>
<dbReference type="GO" id="GO:0070475">
    <property type="term" value="P:rRNA base methylation"/>
    <property type="evidence" value="ECO:0007669"/>
    <property type="project" value="UniProtKB-UniRule"/>
</dbReference>
<comment type="similarity">
    <text evidence="1 6">Belongs to the methyltransferase superfamily. RsmH family.</text>
</comment>
<evidence type="ECO:0000256" key="3">
    <source>
        <dbReference type="ARBA" id="ARBA00022603"/>
    </source>
</evidence>
<evidence type="ECO:0000256" key="5">
    <source>
        <dbReference type="ARBA" id="ARBA00022691"/>
    </source>
</evidence>
<dbReference type="Pfam" id="PF01795">
    <property type="entry name" value="Methyltransf_5"/>
    <property type="match status" value="1"/>
</dbReference>
<dbReference type="Gene3D" id="3.40.50.150">
    <property type="entry name" value="Vaccinia Virus protein VP39"/>
    <property type="match status" value="1"/>
</dbReference>
<feature type="binding site" evidence="6">
    <location>
        <position position="55"/>
    </location>
    <ligand>
        <name>S-adenosyl-L-methionine</name>
        <dbReference type="ChEBI" id="CHEBI:59789"/>
    </ligand>
</feature>
<dbReference type="AlphaFoldDB" id="A0A1F6CTX0"/>
<dbReference type="STRING" id="1798480.A2851_01575"/>
<feature type="binding site" evidence="6">
    <location>
        <begin position="35"/>
        <end position="37"/>
    </location>
    <ligand>
        <name>S-adenosyl-L-methionine</name>
        <dbReference type="ChEBI" id="CHEBI:59789"/>
    </ligand>
</feature>
<evidence type="ECO:0000313" key="7">
    <source>
        <dbReference type="EMBL" id="OGG52557.1"/>
    </source>
</evidence>
<dbReference type="PIRSF" id="PIRSF004486">
    <property type="entry name" value="MraW"/>
    <property type="match status" value="1"/>
</dbReference>
<keyword evidence="3 6" id="KW-0489">Methyltransferase</keyword>
<dbReference type="Proteomes" id="UP000176863">
    <property type="component" value="Unassembled WGS sequence"/>
</dbReference>
<dbReference type="GO" id="GO:0005737">
    <property type="term" value="C:cytoplasm"/>
    <property type="evidence" value="ECO:0007669"/>
    <property type="project" value="UniProtKB-SubCell"/>
</dbReference>
<keyword evidence="5 6" id="KW-0949">S-adenosyl-L-methionine</keyword>
<dbReference type="InterPro" id="IPR002903">
    <property type="entry name" value="RsmH"/>
</dbReference>
<keyword evidence="6" id="KW-0963">Cytoplasm</keyword>
<feature type="binding site" evidence="6">
    <location>
        <position position="82"/>
    </location>
    <ligand>
        <name>S-adenosyl-L-methionine</name>
        <dbReference type="ChEBI" id="CHEBI:59789"/>
    </ligand>
</feature>
<dbReference type="PANTHER" id="PTHR11265:SF0">
    <property type="entry name" value="12S RRNA N4-METHYLCYTIDINE METHYLTRANSFERASE"/>
    <property type="match status" value="1"/>
</dbReference>
<evidence type="ECO:0000313" key="8">
    <source>
        <dbReference type="Proteomes" id="UP000176863"/>
    </source>
</evidence>
<evidence type="ECO:0000256" key="2">
    <source>
        <dbReference type="ARBA" id="ARBA00022552"/>
    </source>
</evidence>
<comment type="function">
    <text evidence="6">Specifically methylates the N4 position of cytidine in position 1402 (C1402) of 16S rRNA.</text>
</comment>
<organism evidence="7 8">
    <name type="scientific">Candidatus Kaiserbacteria bacterium RIFCSPHIGHO2_01_FULL_53_29</name>
    <dbReference type="NCBI Taxonomy" id="1798480"/>
    <lineage>
        <taxon>Bacteria</taxon>
        <taxon>Candidatus Kaiseribacteriota</taxon>
    </lineage>
</organism>
<feature type="binding site" evidence="6">
    <location>
        <position position="110"/>
    </location>
    <ligand>
        <name>S-adenosyl-L-methionine</name>
        <dbReference type="ChEBI" id="CHEBI:59789"/>
    </ligand>
</feature>
<dbReference type="PANTHER" id="PTHR11265">
    <property type="entry name" value="S-ADENOSYL-METHYLTRANSFERASE MRAW"/>
    <property type="match status" value="1"/>
</dbReference>
<dbReference type="InterPro" id="IPR023397">
    <property type="entry name" value="SAM-dep_MeTrfase_MraW_recog"/>
</dbReference>
<evidence type="ECO:0000256" key="6">
    <source>
        <dbReference type="HAMAP-Rule" id="MF_01007"/>
    </source>
</evidence>
<feature type="binding site" evidence="6">
    <location>
        <position position="103"/>
    </location>
    <ligand>
        <name>S-adenosyl-L-methionine</name>
        <dbReference type="ChEBI" id="CHEBI:59789"/>
    </ligand>
</feature>
<comment type="caution">
    <text evidence="7">The sequence shown here is derived from an EMBL/GenBank/DDBJ whole genome shotgun (WGS) entry which is preliminary data.</text>
</comment>
<reference evidence="7 8" key="1">
    <citation type="journal article" date="2016" name="Nat. Commun.">
        <title>Thousands of microbial genomes shed light on interconnected biogeochemical processes in an aquifer system.</title>
        <authorList>
            <person name="Anantharaman K."/>
            <person name="Brown C.T."/>
            <person name="Hug L.A."/>
            <person name="Sharon I."/>
            <person name="Castelle C.J."/>
            <person name="Probst A.J."/>
            <person name="Thomas B.C."/>
            <person name="Singh A."/>
            <person name="Wilkins M.J."/>
            <person name="Karaoz U."/>
            <person name="Brodie E.L."/>
            <person name="Williams K.H."/>
            <person name="Hubbard S.S."/>
            <person name="Banfield J.F."/>
        </authorList>
    </citation>
    <scope>NUCLEOTIDE SEQUENCE [LARGE SCALE GENOMIC DNA]</scope>
</reference>
<dbReference type="SUPFAM" id="SSF81799">
    <property type="entry name" value="Putative methyltransferase TM0872, insert domain"/>
    <property type="match status" value="1"/>
</dbReference>
<dbReference type="HAMAP" id="MF_01007">
    <property type="entry name" value="16SrRNA_methyltr_H"/>
    <property type="match status" value="1"/>
</dbReference>
<evidence type="ECO:0000256" key="1">
    <source>
        <dbReference type="ARBA" id="ARBA00010396"/>
    </source>
</evidence>
<dbReference type="GO" id="GO:0071424">
    <property type="term" value="F:rRNA (cytosine-N4-)-methyltransferase activity"/>
    <property type="evidence" value="ECO:0007669"/>
    <property type="project" value="UniProtKB-UniRule"/>
</dbReference>
<proteinExistence type="inferred from homology"/>
<dbReference type="Gene3D" id="1.10.150.170">
    <property type="entry name" value="Putative methyltransferase TM0872, insert domain"/>
    <property type="match status" value="1"/>
</dbReference>
<keyword evidence="4 6" id="KW-0808">Transferase</keyword>
<sequence length="299" mass="33007">MLGASRHRPVLLHEAIDSLNIQPDDAVVDATLGGAGHALAIVGKLGERGVFVGFDLDEDAIERSREALTGAGCRVHLVHANFRHLVNELQKIGVTKITKALFDLGWSSYQLDSGRGFSFLRDEPLTMTYTRSPALVTAAVIVNEWAEESIADIIFGFGEERYSRRIARAIVERREIRPFTTSLELADLIKASVPPGYRHGRIHPATRTFQALRIAVNDELGALNDGLQQALEMLAPDGRIAVITFHSIEDRAVKQLFAGWEKDGAGKRVNKKLIVPSIEEVAQNPRSRSAKLRVFEKIS</sequence>
<evidence type="ECO:0000256" key="4">
    <source>
        <dbReference type="ARBA" id="ARBA00022679"/>
    </source>
</evidence>
<name>A0A1F6CTX0_9BACT</name>
<comment type="subcellular location">
    <subcellularLocation>
        <location evidence="6">Cytoplasm</location>
    </subcellularLocation>
</comment>
<accession>A0A1F6CTX0</accession>
<comment type="catalytic activity">
    <reaction evidence="6">
        <text>cytidine(1402) in 16S rRNA + S-adenosyl-L-methionine = N(4)-methylcytidine(1402) in 16S rRNA + S-adenosyl-L-homocysteine + H(+)</text>
        <dbReference type="Rhea" id="RHEA:42928"/>
        <dbReference type="Rhea" id="RHEA-COMP:10286"/>
        <dbReference type="Rhea" id="RHEA-COMP:10287"/>
        <dbReference type="ChEBI" id="CHEBI:15378"/>
        <dbReference type="ChEBI" id="CHEBI:57856"/>
        <dbReference type="ChEBI" id="CHEBI:59789"/>
        <dbReference type="ChEBI" id="CHEBI:74506"/>
        <dbReference type="ChEBI" id="CHEBI:82748"/>
        <dbReference type="EC" id="2.1.1.199"/>
    </reaction>
</comment>
<dbReference type="SUPFAM" id="SSF53335">
    <property type="entry name" value="S-adenosyl-L-methionine-dependent methyltransferases"/>
    <property type="match status" value="1"/>
</dbReference>
<dbReference type="EMBL" id="MFKT01000027">
    <property type="protein sequence ID" value="OGG52557.1"/>
    <property type="molecule type" value="Genomic_DNA"/>
</dbReference>